<gene>
    <name evidence="2" type="ORF">OVN521_LOCUS43737</name>
</gene>
<comment type="caution">
    <text evidence="2">The sequence shown here is derived from an EMBL/GenBank/DDBJ whole genome shotgun (WGS) entry which is preliminary data.</text>
</comment>
<sequence>NEEDDDEDKEDNQDNEEDDEDKDKEDNQDNEEETSVHLFCSLRSKRCDSVSSSNVTCDNLWSKDCGISACGRSGTL</sequence>
<name>A0A820ZIT6_9BILA</name>
<protein>
    <submittedName>
        <fullName evidence="2">Uncharacterized protein</fullName>
    </submittedName>
</protein>
<dbReference type="Proteomes" id="UP000663866">
    <property type="component" value="Unassembled WGS sequence"/>
</dbReference>
<feature type="region of interest" description="Disordered" evidence="1">
    <location>
        <begin position="1"/>
        <end position="35"/>
    </location>
</feature>
<feature type="compositionally biased region" description="Acidic residues" evidence="1">
    <location>
        <begin position="1"/>
        <end position="33"/>
    </location>
</feature>
<evidence type="ECO:0000313" key="2">
    <source>
        <dbReference type="EMBL" id="CAF4563460.1"/>
    </source>
</evidence>
<dbReference type="EMBL" id="CAJOBG010063729">
    <property type="protein sequence ID" value="CAF4563460.1"/>
    <property type="molecule type" value="Genomic_DNA"/>
</dbReference>
<keyword evidence="3" id="KW-1185">Reference proteome</keyword>
<accession>A0A820ZIT6</accession>
<organism evidence="2 3">
    <name type="scientific">Rotaria magnacalcarata</name>
    <dbReference type="NCBI Taxonomy" id="392030"/>
    <lineage>
        <taxon>Eukaryota</taxon>
        <taxon>Metazoa</taxon>
        <taxon>Spiralia</taxon>
        <taxon>Gnathifera</taxon>
        <taxon>Rotifera</taxon>
        <taxon>Eurotatoria</taxon>
        <taxon>Bdelloidea</taxon>
        <taxon>Philodinida</taxon>
        <taxon>Philodinidae</taxon>
        <taxon>Rotaria</taxon>
    </lineage>
</organism>
<feature type="non-terminal residue" evidence="2">
    <location>
        <position position="1"/>
    </location>
</feature>
<dbReference type="AlphaFoldDB" id="A0A820ZIT6"/>
<reference evidence="2" key="1">
    <citation type="submission" date="2021-02" db="EMBL/GenBank/DDBJ databases">
        <authorList>
            <person name="Nowell W R."/>
        </authorList>
    </citation>
    <scope>NUCLEOTIDE SEQUENCE</scope>
</reference>
<evidence type="ECO:0000313" key="3">
    <source>
        <dbReference type="Proteomes" id="UP000663866"/>
    </source>
</evidence>
<evidence type="ECO:0000256" key="1">
    <source>
        <dbReference type="SAM" id="MobiDB-lite"/>
    </source>
</evidence>
<proteinExistence type="predicted"/>